<gene>
    <name evidence="1" type="ORF">ACFQVC_15725</name>
</gene>
<comment type="caution">
    <text evidence="1">The sequence shown here is derived from an EMBL/GenBank/DDBJ whole genome shotgun (WGS) entry which is preliminary data.</text>
</comment>
<dbReference type="EMBL" id="JBHTCF010000005">
    <property type="protein sequence ID" value="MFC7305668.1"/>
    <property type="molecule type" value="Genomic_DNA"/>
</dbReference>
<keyword evidence="2" id="KW-1185">Reference proteome</keyword>
<dbReference type="Gene3D" id="3.30.530.20">
    <property type="match status" value="1"/>
</dbReference>
<evidence type="ECO:0000313" key="1">
    <source>
        <dbReference type="EMBL" id="MFC7305668.1"/>
    </source>
</evidence>
<proteinExistence type="predicted"/>
<reference evidence="2" key="1">
    <citation type="journal article" date="2019" name="Int. J. Syst. Evol. Microbiol.">
        <title>The Global Catalogue of Microorganisms (GCM) 10K type strain sequencing project: providing services to taxonomists for standard genome sequencing and annotation.</title>
        <authorList>
            <consortium name="The Broad Institute Genomics Platform"/>
            <consortium name="The Broad Institute Genome Sequencing Center for Infectious Disease"/>
            <person name="Wu L."/>
            <person name="Ma J."/>
        </authorList>
    </citation>
    <scope>NUCLEOTIDE SEQUENCE [LARGE SCALE GENOMIC DNA]</scope>
    <source>
        <strain evidence="2">SYNS20</strain>
    </source>
</reference>
<accession>A0ABW2JIK5</accession>
<name>A0ABW2JIK5_9ACTN</name>
<protein>
    <recommendedName>
        <fullName evidence="3">SRPBCC domain-containing protein</fullName>
    </recommendedName>
</protein>
<sequence>MSTGRKITEKLSAAALTEATGKDWVGWFAVLDKWGAAGPERRSHTDIARHLRDEHGVNGWHAQSITVGYEQERGLREVGQSCAGTWEASASKTVNAPAVKVTEAFVDEDVRRRWLPDGDLTVRTHRPGKSLTADWDGGASRISVFLTVKSETKTVVGVGHHKLADADAVAAYKEFWREHLTALKTLLES</sequence>
<dbReference type="SUPFAM" id="SSF55961">
    <property type="entry name" value="Bet v1-like"/>
    <property type="match status" value="1"/>
</dbReference>
<evidence type="ECO:0000313" key="2">
    <source>
        <dbReference type="Proteomes" id="UP001596523"/>
    </source>
</evidence>
<dbReference type="RefSeq" id="WP_381831003.1">
    <property type="nucleotide sequence ID" value="NZ_JBHTCF010000005.1"/>
</dbReference>
<evidence type="ECO:0008006" key="3">
    <source>
        <dbReference type="Google" id="ProtNLM"/>
    </source>
</evidence>
<organism evidence="1 2">
    <name type="scientific">Streptomyces monticola</name>
    <dbReference type="NCBI Taxonomy" id="2666263"/>
    <lineage>
        <taxon>Bacteria</taxon>
        <taxon>Bacillati</taxon>
        <taxon>Actinomycetota</taxon>
        <taxon>Actinomycetes</taxon>
        <taxon>Kitasatosporales</taxon>
        <taxon>Streptomycetaceae</taxon>
        <taxon>Streptomyces</taxon>
    </lineage>
</organism>
<dbReference type="Proteomes" id="UP001596523">
    <property type="component" value="Unassembled WGS sequence"/>
</dbReference>
<dbReference type="InterPro" id="IPR023393">
    <property type="entry name" value="START-like_dom_sf"/>
</dbReference>